<proteinExistence type="predicted"/>
<keyword evidence="3" id="KW-1185">Reference proteome</keyword>
<gene>
    <name evidence="2" type="ORF">GCM10009754_85300</name>
</gene>
<evidence type="ECO:0000313" key="2">
    <source>
        <dbReference type="EMBL" id="GAA1993095.1"/>
    </source>
</evidence>
<accession>A0ABN2SV79</accession>
<dbReference type="Proteomes" id="UP001501116">
    <property type="component" value="Unassembled WGS sequence"/>
</dbReference>
<reference evidence="2 3" key="1">
    <citation type="journal article" date="2019" name="Int. J. Syst. Evol. Microbiol.">
        <title>The Global Catalogue of Microorganisms (GCM) 10K type strain sequencing project: providing services to taxonomists for standard genome sequencing and annotation.</title>
        <authorList>
            <consortium name="The Broad Institute Genomics Platform"/>
            <consortium name="The Broad Institute Genome Sequencing Center for Infectious Disease"/>
            <person name="Wu L."/>
            <person name="Ma J."/>
        </authorList>
    </citation>
    <scope>NUCLEOTIDE SEQUENCE [LARGE SCALE GENOMIC DNA]</scope>
    <source>
        <strain evidence="2 3">JCM 14545</strain>
    </source>
</reference>
<evidence type="ECO:0000313" key="3">
    <source>
        <dbReference type="Proteomes" id="UP001501116"/>
    </source>
</evidence>
<sequence>MTVYCSYANTPHYGVGTAWFTVLDPNPPHTGPSTPPKEPKAPSVPSAPSARSVPSAPQEPKPGKQVTKVPVGAAQTGDGTLAVP</sequence>
<protein>
    <submittedName>
        <fullName evidence="2">Uncharacterized protein</fullName>
    </submittedName>
</protein>
<comment type="caution">
    <text evidence="2">The sequence shown here is derived from an EMBL/GenBank/DDBJ whole genome shotgun (WGS) entry which is preliminary data.</text>
</comment>
<name>A0ABN2SV79_9PSEU</name>
<feature type="compositionally biased region" description="Pro residues" evidence="1">
    <location>
        <begin position="25"/>
        <end position="36"/>
    </location>
</feature>
<feature type="compositionally biased region" description="Low complexity" evidence="1">
    <location>
        <begin position="41"/>
        <end position="56"/>
    </location>
</feature>
<dbReference type="EMBL" id="BAAANN010000069">
    <property type="protein sequence ID" value="GAA1993095.1"/>
    <property type="molecule type" value="Genomic_DNA"/>
</dbReference>
<dbReference type="RefSeq" id="WP_344431798.1">
    <property type="nucleotide sequence ID" value="NZ_BAAANN010000069.1"/>
</dbReference>
<feature type="region of interest" description="Disordered" evidence="1">
    <location>
        <begin position="24"/>
        <end position="84"/>
    </location>
</feature>
<evidence type="ECO:0000256" key="1">
    <source>
        <dbReference type="SAM" id="MobiDB-lite"/>
    </source>
</evidence>
<organism evidence="2 3">
    <name type="scientific">Amycolatopsis minnesotensis</name>
    <dbReference type="NCBI Taxonomy" id="337894"/>
    <lineage>
        <taxon>Bacteria</taxon>
        <taxon>Bacillati</taxon>
        <taxon>Actinomycetota</taxon>
        <taxon>Actinomycetes</taxon>
        <taxon>Pseudonocardiales</taxon>
        <taxon>Pseudonocardiaceae</taxon>
        <taxon>Amycolatopsis</taxon>
    </lineage>
</organism>